<evidence type="ECO:0000256" key="8">
    <source>
        <dbReference type="SAM" id="MobiDB-lite"/>
    </source>
</evidence>
<keyword evidence="3 9" id="KW-0812">Transmembrane</keyword>
<evidence type="ECO:0000256" key="5">
    <source>
        <dbReference type="ARBA" id="ARBA00022989"/>
    </source>
</evidence>
<dbReference type="OrthoDB" id="4504960at2759"/>
<dbReference type="Gene3D" id="2.70.130.10">
    <property type="entry name" value="Mannose-6-phosphate receptor binding domain"/>
    <property type="match status" value="4"/>
</dbReference>
<dbReference type="GO" id="GO:0005520">
    <property type="term" value="F:insulin-like growth factor binding"/>
    <property type="evidence" value="ECO:0007669"/>
    <property type="project" value="TreeGrafter"/>
</dbReference>
<sequence>MSNVKKIGFCGATTASIVAIILLATCNVSAANDANQLDLTSHDCTITEPVYGYKFNFSGLRSELAHVVKNLNDDVFEFNVCGNLTHSCNNESNVAACLKKGGKEYVLGHQHELKYHNGKMYFNYLSGAKCPNGTADNANYQLHVILSCDYTMDVNQFHITSYSDDACSFYINYETSLACLPVPDALQSNSCSVRYNDVGGTFDLMSLSDANYRTIDRDGGLFIINICKPVLYGENTMCPSGSSICLYDRKATDLKKRFINFGNVNSQPEFKDNLLFLRHNSSTPCAGNSSANYSSIVNFHCDNTIMNEHPEFMGTDHDGCTYHFNIFTPLACKQLKPCAVIASDNELLDLSALSEHPPHQLTKDGKTYTVAVCASAGTPCLSDGGACYAQNEQTYNLGNFNTHLRFNQSGSPYLLYEEGAVCDASGRRWTTKIEFVCANNATKDNGTNDAVQIIEDSNCQLLIQYQTPLACLQQIRCKAKFYEELVDLTPLVNANDNYEARIELPPKEAQRLAKNTKFFLNVCRPLVPKYQLGCAGGSGACMAKMSAANAPEEEQSLGFPLVKLSALNDTAAELLYLRGDPCPNDKAMNLSTTIHFNCNMTAGRGQPVLTEIDDCHYHFEWGTSVICPPHECTFNADTCEIVQEEAHQHFNFKNASFTKDGKIEIAYKQQKVQLNVCGMYRKTMTDYSQDLVNLFFTHDLPGCGKEGKMNVHLRLICSNTTENTTTITEDTQCSLLYVQRTPSICHFLGLSAPPEDTTAGGSSTSSTTSTTTTTPSTTTSTTTSSTHTTPFGKPSEAVTTTTTRTTAATVKATEATAAATAAAVPSVLAAVPSPTASVGTIMGIILSVTFFVACLGMFAFSPARRQRVRRLFRRSSSAVRYSRVQSNEEANLLLEPNGEFTESDDDMLL</sequence>
<keyword evidence="4" id="KW-0732">Signal</keyword>
<dbReference type="PANTHER" id="PTHR15071:SF17">
    <property type="entry name" value="CATION-INDEPENDENT MANNOSE-6-PHOSPHATE RECEPTOR"/>
    <property type="match status" value="1"/>
</dbReference>
<evidence type="ECO:0000256" key="6">
    <source>
        <dbReference type="ARBA" id="ARBA00023136"/>
    </source>
</evidence>
<reference evidence="12" key="1">
    <citation type="submission" date="2025-08" db="UniProtKB">
        <authorList>
            <consortium name="RefSeq"/>
        </authorList>
    </citation>
    <scope>IDENTIFICATION</scope>
    <source>
        <strain evidence="12">15112-1751.03</strain>
        <tissue evidence="12">Whole Adult</tissue>
    </source>
</reference>
<dbReference type="SUPFAM" id="SSF50911">
    <property type="entry name" value="Mannose 6-phosphate receptor domain"/>
    <property type="match status" value="4"/>
</dbReference>
<name>A0A9C6T2S9_DROAB</name>
<evidence type="ECO:0000313" key="11">
    <source>
        <dbReference type="Proteomes" id="UP000515160"/>
    </source>
</evidence>
<dbReference type="GO" id="GO:0005802">
    <property type="term" value="C:trans-Golgi network"/>
    <property type="evidence" value="ECO:0007669"/>
    <property type="project" value="TreeGrafter"/>
</dbReference>
<feature type="transmembrane region" description="Helical" evidence="9">
    <location>
        <begin position="841"/>
        <end position="860"/>
    </location>
</feature>
<dbReference type="SMART" id="SM01404">
    <property type="entry name" value="CIMR"/>
    <property type="match status" value="5"/>
</dbReference>
<dbReference type="PROSITE" id="PS51914">
    <property type="entry name" value="MRH"/>
    <property type="match status" value="4"/>
</dbReference>
<dbReference type="InterPro" id="IPR000479">
    <property type="entry name" value="CIMR_rpt"/>
</dbReference>
<organism evidence="11 12">
    <name type="scientific">Drosophila albomicans</name>
    <name type="common">Fruit fly</name>
    <dbReference type="NCBI Taxonomy" id="7291"/>
    <lineage>
        <taxon>Eukaryota</taxon>
        <taxon>Metazoa</taxon>
        <taxon>Ecdysozoa</taxon>
        <taxon>Arthropoda</taxon>
        <taxon>Hexapoda</taxon>
        <taxon>Insecta</taxon>
        <taxon>Pterygota</taxon>
        <taxon>Neoptera</taxon>
        <taxon>Endopterygota</taxon>
        <taxon>Diptera</taxon>
        <taxon>Brachycera</taxon>
        <taxon>Muscomorpha</taxon>
        <taxon>Ephydroidea</taxon>
        <taxon>Drosophilidae</taxon>
        <taxon>Drosophila</taxon>
    </lineage>
</organism>
<dbReference type="GO" id="GO:0005770">
    <property type="term" value="C:late endosome"/>
    <property type="evidence" value="ECO:0007669"/>
    <property type="project" value="TreeGrafter"/>
</dbReference>
<feature type="domain" description="MRH" evidence="10">
    <location>
        <begin position="336"/>
        <end position="473"/>
    </location>
</feature>
<feature type="compositionally biased region" description="Low complexity" evidence="8">
    <location>
        <begin position="762"/>
        <end position="789"/>
    </location>
</feature>
<evidence type="ECO:0000313" key="12">
    <source>
        <dbReference type="RefSeq" id="XP_051863539.1"/>
    </source>
</evidence>
<keyword evidence="12" id="KW-0675">Receptor</keyword>
<evidence type="ECO:0000259" key="10">
    <source>
        <dbReference type="PROSITE" id="PS51914"/>
    </source>
</evidence>
<dbReference type="GO" id="GO:0005886">
    <property type="term" value="C:plasma membrane"/>
    <property type="evidence" value="ECO:0007669"/>
    <property type="project" value="TreeGrafter"/>
</dbReference>
<dbReference type="Proteomes" id="UP000515160">
    <property type="component" value="Chromosome 2R"/>
</dbReference>
<dbReference type="FunFam" id="2.70.130.10:FF:000026">
    <property type="entry name" value="cation-independent mannose-6-phosphate receptor isoform X2"/>
    <property type="match status" value="1"/>
</dbReference>
<keyword evidence="2" id="KW-0813">Transport</keyword>
<dbReference type="GO" id="GO:0007041">
    <property type="term" value="P:lysosomal transport"/>
    <property type="evidence" value="ECO:0007669"/>
    <property type="project" value="InterPro"/>
</dbReference>
<gene>
    <name evidence="12" type="primary">LOC127566072</name>
</gene>
<comment type="subcellular location">
    <subcellularLocation>
        <location evidence="1">Endomembrane system</location>
    </subcellularLocation>
</comment>
<feature type="region of interest" description="Disordered" evidence="8">
    <location>
        <begin position="755"/>
        <end position="804"/>
    </location>
</feature>
<keyword evidence="11" id="KW-1185">Reference proteome</keyword>
<evidence type="ECO:0000256" key="3">
    <source>
        <dbReference type="ARBA" id="ARBA00022692"/>
    </source>
</evidence>
<feature type="domain" description="MRH" evidence="10">
    <location>
        <begin position="42"/>
        <end position="181"/>
    </location>
</feature>
<dbReference type="RefSeq" id="XP_051863539.1">
    <property type="nucleotide sequence ID" value="XM_052007579.1"/>
</dbReference>
<evidence type="ECO:0000256" key="1">
    <source>
        <dbReference type="ARBA" id="ARBA00004308"/>
    </source>
</evidence>
<dbReference type="GO" id="GO:0038023">
    <property type="term" value="F:signaling receptor activity"/>
    <property type="evidence" value="ECO:0007669"/>
    <property type="project" value="InterPro"/>
</dbReference>
<evidence type="ECO:0000256" key="4">
    <source>
        <dbReference type="ARBA" id="ARBA00022729"/>
    </source>
</evidence>
<evidence type="ECO:0000256" key="9">
    <source>
        <dbReference type="SAM" id="Phobius"/>
    </source>
</evidence>
<dbReference type="Pfam" id="PF00878">
    <property type="entry name" value="CIMR"/>
    <property type="match status" value="4"/>
</dbReference>
<keyword evidence="7" id="KW-1015">Disulfide bond</keyword>
<dbReference type="GeneID" id="127566072"/>
<keyword evidence="6 9" id="KW-0472">Membrane</keyword>
<evidence type="ECO:0000256" key="2">
    <source>
        <dbReference type="ARBA" id="ARBA00022448"/>
    </source>
</evidence>
<dbReference type="AlphaFoldDB" id="A0A9C6T2S9"/>
<feature type="domain" description="MRH" evidence="10">
    <location>
        <begin position="475"/>
        <end position="629"/>
    </location>
</feature>
<dbReference type="PANTHER" id="PTHR15071">
    <property type="entry name" value="MANNOSE-6-PHOSPHATE RECEPTOR FAMILY MEMBER"/>
    <property type="match status" value="1"/>
</dbReference>
<dbReference type="InterPro" id="IPR044865">
    <property type="entry name" value="MRH_dom"/>
</dbReference>
<dbReference type="InterPro" id="IPR009011">
    <property type="entry name" value="Man6P_isomerase_rcpt-bd_dom_sf"/>
</dbReference>
<protein>
    <submittedName>
        <fullName evidence="12">Cation-independent mannose-6-phosphate receptor isoform X1</fullName>
    </submittedName>
</protein>
<proteinExistence type="predicted"/>
<dbReference type="CTD" id="43223"/>
<accession>A0A9C6T2S9</accession>
<evidence type="ECO:0000256" key="7">
    <source>
        <dbReference type="ARBA" id="ARBA00023157"/>
    </source>
</evidence>
<dbReference type="GO" id="GO:0005537">
    <property type="term" value="F:D-mannose binding"/>
    <property type="evidence" value="ECO:0007669"/>
    <property type="project" value="InterPro"/>
</dbReference>
<keyword evidence="5 9" id="KW-1133">Transmembrane helix</keyword>
<feature type="domain" description="MRH" evidence="10">
    <location>
        <begin position="189"/>
        <end position="334"/>
    </location>
</feature>